<organism evidence="3">
    <name type="scientific">Pseudomonas solani</name>
    <dbReference type="NCBI Taxonomy" id="2731552"/>
    <lineage>
        <taxon>Bacteria</taxon>
        <taxon>Pseudomonadati</taxon>
        <taxon>Pseudomonadota</taxon>
        <taxon>Gammaproteobacteria</taxon>
        <taxon>Pseudomonadales</taxon>
        <taxon>Pseudomonadaceae</taxon>
        <taxon>Pseudomonas</taxon>
    </lineage>
</organism>
<feature type="domain" description="DUF4398" evidence="2">
    <location>
        <begin position="38"/>
        <end position="109"/>
    </location>
</feature>
<dbReference type="AlphaFoldDB" id="A0AAU7YCW3"/>
<dbReference type="Gene3D" id="1.20.1270.390">
    <property type="match status" value="1"/>
</dbReference>
<dbReference type="Pfam" id="PF14346">
    <property type="entry name" value="DUF4398"/>
    <property type="match status" value="1"/>
</dbReference>
<sequence>MSPIKQKTRSALALSLVAVSGGLLLSACATQPLPPSQALQAAESAISNAEQARVADFASPELGMAREKLAAANSAVQEDEMLLAEHLADQSRVEAELALAKSQAARAKLVNDEMLKSTDSLKQEMQRNTGAQQ</sequence>
<feature type="signal peptide" evidence="1">
    <location>
        <begin position="1"/>
        <end position="29"/>
    </location>
</feature>
<evidence type="ECO:0000256" key="1">
    <source>
        <dbReference type="SAM" id="SignalP"/>
    </source>
</evidence>
<accession>A0AAU7YCW3</accession>
<reference evidence="3" key="1">
    <citation type="submission" date="2023-08" db="EMBL/GenBank/DDBJ databases">
        <title>Increased levels of nutrients transform a symbiont into a lethal pathobiont.</title>
        <authorList>
            <person name="Lachnit T."/>
            <person name="Ulrich L."/>
            <person name="Willmer F.M."/>
            <person name="Hasenbein T."/>
            <person name="Steiner L.X."/>
            <person name="Wolters M."/>
            <person name="Herbst E.M."/>
            <person name="Deines P."/>
        </authorList>
    </citation>
    <scope>NUCLEOTIDE SEQUENCE</scope>
    <source>
        <strain evidence="3">T3</strain>
    </source>
</reference>
<gene>
    <name evidence="3" type="ORF">ABS648_13475</name>
</gene>
<name>A0AAU7YCW3_9PSED</name>
<evidence type="ECO:0000313" key="3">
    <source>
        <dbReference type="EMBL" id="XBY66729.1"/>
    </source>
</evidence>
<dbReference type="PROSITE" id="PS51257">
    <property type="entry name" value="PROKAR_LIPOPROTEIN"/>
    <property type="match status" value="1"/>
</dbReference>
<dbReference type="InterPro" id="IPR025511">
    <property type="entry name" value="DUF4398"/>
</dbReference>
<protein>
    <submittedName>
        <fullName evidence="3">DUF4398 domain-containing protein</fullName>
    </submittedName>
</protein>
<keyword evidence="1" id="KW-0732">Signal</keyword>
<feature type="chain" id="PRO_5043605293" evidence="1">
    <location>
        <begin position="30"/>
        <end position="133"/>
    </location>
</feature>
<dbReference type="RefSeq" id="WP_350448465.1">
    <property type="nucleotide sequence ID" value="NZ_CP158373.1"/>
</dbReference>
<evidence type="ECO:0000259" key="2">
    <source>
        <dbReference type="Pfam" id="PF14346"/>
    </source>
</evidence>
<dbReference type="EMBL" id="CP158373">
    <property type="protein sequence ID" value="XBY66729.1"/>
    <property type="molecule type" value="Genomic_DNA"/>
</dbReference>
<proteinExistence type="predicted"/>